<gene>
    <name evidence="2" type="ORF">E2C01_057042</name>
</gene>
<keyword evidence="1" id="KW-0175">Coiled coil</keyword>
<reference evidence="2 3" key="1">
    <citation type="submission" date="2019-05" db="EMBL/GenBank/DDBJ databases">
        <title>Another draft genome of Portunus trituberculatus and its Hox gene families provides insights of decapod evolution.</title>
        <authorList>
            <person name="Jeong J.-H."/>
            <person name="Song I."/>
            <person name="Kim S."/>
            <person name="Choi T."/>
            <person name="Kim D."/>
            <person name="Ryu S."/>
            <person name="Kim W."/>
        </authorList>
    </citation>
    <scope>NUCLEOTIDE SEQUENCE [LARGE SCALE GENOMIC DNA]</scope>
    <source>
        <tissue evidence="2">Muscle</tissue>
    </source>
</reference>
<dbReference type="EMBL" id="VSRR010020253">
    <property type="protein sequence ID" value="MPC62951.1"/>
    <property type="molecule type" value="Genomic_DNA"/>
</dbReference>
<organism evidence="2 3">
    <name type="scientific">Portunus trituberculatus</name>
    <name type="common">Swimming crab</name>
    <name type="synonym">Neptunus trituberculatus</name>
    <dbReference type="NCBI Taxonomy" id="210409"/>
    <lineage>
        <taxon>Eukaryota</taxon>
        <taxon>Metazoa</taxon>
        <taxon>Ecdysozoa</taxon>
        <taxon>Arthropoda</taxon>
        <taxon>Crustacea</taxon>
        <taxon>Multicrustacea</taxon>
        <taxon>Malacostraca</taxon>
        <taxon>Eumalacostraca</taxon>
        <taxon>Eucarida</taxon>
        <taxon>Decapoda</taxon>
        <taxon>Pleocyemata</taxon>
        <taxon>Brachyura</taxon>
        <taxon>Eubrachyura</taxon>
        <taxon>Portunoidea</taxon>
        <taxon>Portunidae</taxon>
        <taxon>Portuninae</taxon>
        <taxon>Portunus</taxon>
    </lineage>
</organism>
<dbReference type="AlphaFoldDB" id="A0A5B7GRZ0"/>
<evidence type="ECO:0000313" key="3">
    <source>
        <dbReference type="Proteomes" id="UP000324222"/>
    </source>
</evidence>
<dbReference type="Proteomes" id="UP000324222">
    <property type="component" value="Unassembled WGS sequence"/>
</dbReference>
<evidence type="ECO:0000313" key="2">
    <source>
        <dbReference type="EMBL" id="MPC62951.1"/>
    </source>
</evidence>
<name>A0A5B7GRZ0_PORTR</name>
<keyword evidence="3" id="KW-1185">Reference proteome</keyword>
<evidence type="ECO:0000256" key="1">
    <source>
        <dbReference type="SAM" id="Coils"/>
    </source>
</evidence>
<protein>
    <submittedName>
        <fullName evidence="2">Uncharacterized protein</fullName>
    </submittedName>
</protein>
<sequence length="123" mass="14528">MRSEVALKMDLMREEIQLAVEEARQFTVEHYKELQHDLSEELVAVKQECEGRTEVVKTKVEEVKEMTRLRHSLEKQSVNWREAPVLRKLADQKFDGQVAWEAYQAQFELLAQEQGWRAQDKAL</sequence>
<feature type="coiled-coil region" evidence="1">
    <location>
        <begin position="28"/>
        <end position="76"/>
    </location>
</feature>
<accession>A0A5B7GRZ0</accession>
<comment type="caution">
    <text evidence="2">The sequence shown here is derived from an EMBL/GenBank/DDBJ whole genome shotgun (WGS) entry which is preliminary data.</text>
</comment>
<proteinExistence type="predicted"/>